<dbReference type="EnsemblProtists" id="HpaT806577">
    <property type="protein sequence ID" value="HpaP806577"/>
    <property type="gene ID" value="HpaG806577"/>
</dbReference>
<dbReference type="Proteomes" id="UP000011713">
    <property type="component" value="Unassembled WGS sequence"/>
</dbReference>
<evidence type="ECO:0000313" key="3">
    <source>
        <dbReference type="Proteomes" id="UP000011713"/>
    </source>
</evidence>
<reference evidence="3" key="1">
    <citation type="journal article" date="2010" name="Science">
        <title>Signatures of adaptation to obligate biotrophy in the Hyaloperonospora arabidopsidis genome.</title>
        <authorList>
            <person name="Baxter L."/>
            <person name="Tripathy S."/>
            <person name="Ishaque N."/>
            <person name="Boot N."/>
            <person name="Cabral A."/>
            <person name="Kemen E."/>
            <person name="Thines M."/>
            <person name="Ah-Fong A."/>
            <person name="Anderson R."/>
            <person name="Badejoko W."/>
            <person name="Bittner-Eddy P."/>
            <person name="Boore J.L."/>
            <person name="Chibucos M.C."/>
            <person name="Coates M."/>
            <person name="Dehal P."/>
            <person name="Delehaunty K."/>
            <person name="Dong S."/>
            <person name="Downton P."/>
            <person name="Dumas B."/>
            <person name="Fabro G."/>
            <person name="Fronick C."/>
            <person name="Fuerstenberg S.I."/>
            <person name="Fulton L."/>
            <person name="Gaulin E."/>
            <person name="Govers F."/>
            <person name="Hughes L."/>
            <person name="Humphray S."/>
            <person name="Jiang R.H."/>
            <person name="Judelson H."/>
            <person name="Kamoun S."/>
            <person name="Kyung K."/>
            <person name="Meijer H."/>
            <person name="Minx P."/>
            <person name="Morris P."/>
            <person name="Nelson J."/>
            <person name="Phuntumart V."/>
            <person name="Qutob D."/>
            <person name="Rehmany A."/>
            <person name="Rougon-Cardoso A."/>
            <person name="Ryden P."/>
            <person name="Torto-Alalibo T."/>
            <person name="Studholme D."/>
            <person name="Wang Y."/>
            <person name="Win J."/>
            <person name="Wood J."/>
            <person name="Clifton S.W."/>
            <person name="Rogers J."/>
            <person name="Van den Ackerveken G."/>
            <person name="Jones J.D."/>
            <person name="McDowell J.M."/>
            <person name="Beynon J."/>
            <person name="Tyler B.M."/>
        </authorList>
    </citation>
    <scope>NUCLEOTIDE SEQUENCE [LARGE SCALE GENOMIC DNA]</scope>
    <source>
        <strain evidence="3">Emoy2</strain>
    </source>
</reference>
<dbReference type="EMBL" id="JH598326">
    <property type="status" value="NOT_ANNOTATED_CDS"/>
    <property type="molecule type" value="Genomic_DNA"/>
</dbReference>
<dbReference type="VEuPathDB" id="FungiDB:HpaG806577"/>
<feature type="compositionally biased region" description="Basic and acidic residues" evidence="1">
    <location>
        <begin position="43"/>
        <end position="56"/>
    </location>
</feature>
<proteinExistence type="predicted"/>
<keyword evidence="3" id="KW-1185">Reference proteome</keyword>
<evidence type="ECO:0000256" key="1">
    <source>
        <dbReference type="SAM" id="MobiDB-lite"/>
    </source>
</evidence>
<name>M4BJJ8_HYAAE</name>
<protein>
    <submittedName>
        <fullName evidence="2">Uncharacterized protein</fullName>
    </submittedName>
</protein>
<organism evidence="2 3">
    <name type="scientific">Hyaloperonospora arabidopsidis (strain Emoy2)</name>
    <name type="common">Downy mildew agent</name>
    <name type="synonym">Peronospora arabidopsidis</name>
    <dbReference type="NCBI Taxonomy" id="559515"/>
    <lineage>
        <taxon>Eukaryota</taxon>
        <taxon>Sar</taxon>
        <taxon>Stramenopiles</taxon>
        <taxon>Oomycota</taxon>
        <taxon>Peronosporomycetes</taxon>
        <taxon>Peronosporales</taxon>
        <taxon>Peronosporaceae</taxon>
        <taxon>Hyaloperonospora</taxon>
    </lineage>
</organism>
<reference evidence="2" key="2">
    <citation type="submission" date="2015-06" db="UniProtKB">
        <authorList>
            <consortium name="EnsemblProtists"/>
        </authorList>
    </citation>
    <scope>IDENTIFICATION</scope>
    <source>
        <strain evidence="2">Emoy2</strain>
    </source>
</reference>
<dbReference type="InParanoid" id="M4BJJ8"/>
<feature type="region of interest" description="Disordered" evidence="1">
    <location>
        <begin position="33"/>
        <end position="90"/>
    </location>
</feature>
<dbReference type="AlphaFoldDB" id="M4BJJ8"/>
<evidence type="ECO:0000313" key="2">
    <source>
        <dbReference type="EnsemblProtists" id="HpaP806577"/>
    </source>
</evidence>
<accession>M4BJJ8</accession>
<dbReference type="HOGENOM" id="CLU_1491804_0_0_1"/>
<sequence length="181" mass="19780">MEDNQRSRGGKYSQPVHAEFPEECLGFQGAAKTVPDYSSASGRRTDATASKWDKHSRVQAKHKRGNTVVSSRRVAGKPSRSPKPTQCGQDHQFRSCSPPFSYIFRPGYCTRVRVCYCTMQGHGIPCQQYASVAPGFSLGTPAGERWNSDGHSTGIYCGATQCHLIQGYRSSNGLLASTNRG</sequence>